<evidence type="ECO:0000256" key="6">
    <source>
        <dbReference type="ARBA" id="ARBA00023125"/>
    </source>
</evidence>
<dbReference type="SUPFAM" id="SSF50249">
    <property type="entry name" value="Nucleic acid-binding proteins"/>
    <property type="match status" value="1"/>
</dbReference>
<dbReference type="InterPro" id="IPR047112">
    <property type="entry name" value="RecG/Mfd"/>
</dbReference>
<evidence type="ECO:0000256" key="3">
    <source>
        <dbReference type="ARBA" id="ARBA00022801"/>
    </source>
</evidence>
<dbReference type="InterPro" id="IPR011545">
    <property type="entry name" value="DEAD/DEAH_box_helicase_dom"/>
</dbReference>
<name>A0ABV4GX98_9ACTN</name>
<dbReference type="PROSITE" id="PS51194">
    <property type="entry name" value="HELICASE_CTER"/>
    <property type="match status" value="1"/>
</dbReference>
<dbReference type="CDD" id="cd17992">
    <property type="entry name" value="DEXHc_RecG"/>
    <property type="match status" value="1"/>
</dbReference>
<reference evidence="11 12" key="1">
    <citation type="submission" date="2024-07" db="EMBL/GenBank/DDBJ databases">
        <authorList>
            <person name="Thanompreechachai J."/>
            <person name="Duangmal K."/>
        </authorList>
    </citation>
    <scope>NUCLEOTIDE SEQUENCE [LARGE SCALE GENOMIC DNA]</scope>
    <source>
        <strain evidence="11 12">LSe6-4</strain>
    </source>
</reference>
<accession>A0ABV4GX98</accession>
<dbReference type="SMART" id="SM00490">
    <property type="entry name" value="HELICc"/>
    <property type="match status" value="1"/>
</dbReference>
<keyword evidence="12" id="KW-1185">Reference proteome</keyword>
<evidence type="ECO:0000256" key="5">
    <source>
        <dbReference type="ARBA" id="ARBA00022840"/>
    </source>
</evidence>
<evidence type="ECO:0000256" key="4">
    <source>
        <dbReference type="ARBA" id="ARBA00022806"/>
    </source>
</evidence>
<dbReference type="Pfam" id="PF00270">
    <property type="entry name" value="DEAD"/>
    <property type="match status" value="1"/>
</dbReference>
<dbReference type="PROSITE" id="PS51192">
    <property type="entry name" value="HELICASE_ATP_BIND_1"/>
    <property type="match status" value="1"/>
</dbReference>
<dbReference type="InterPro" id="IPR027417">
    <property type="entry name" value="P-loop_NTPase"/>
</dbReference>
<dbReference type="RefSeq" id="WP_370440168.1">
    <property type="nucleotide sequence ID" value="NZ_JBGFTU010000003.1"/>
</dbReference>
<organism evidence="11 12">
    <name type="scientific">Kineococcus halophytocola</name>
    <dbReference type="NCBI Taxonomy" id="3234027"/>
    <lineage>
        <taxon>Bacteria</taxon>
        <taxon>Bacillati</taxon>
        <taxon>Actinomycetota</taxon>
        <taxon>Actinomycetes</taxon>
        <taxon>Kineosporiales</taxon>
        <taxon>Kineosporiaceae</taxon>
        <taxon>Kineococcus</taxon>
    </lineage>
</organism>
<evidence type="ECO:0000256" key="2">
    <source>
        <dbReference type="ARBA" id="ARBA00022763"/>
    </source>
</evidence>
<evidence type="ECO:0000313" key="11">
    <source>
        <dbReference type="EMBL" id="MEZ0163932.1"/>
    </source>
</evidence>
<dbReference type="PANTHER" id="PTHR47964">
    <property type="entry name" value="ATP-DEPENDENT DNA HELICASE HOMOLOG RECG, CHLOROPLASTIC"/>
    <property type="match status" value="1"/>
</dbReference>
<keyword evidence="4 11" id="KW-0347">Helicase</keyword>
<dbReference type="InterPro" id="IPR033454">
    <property type="entry name" value="RecG_wedge"/>
</dbReference>
<evidence type="ECO:0000256" key="8">
    <source>
        <dbReference type="SAM" id="MobiDB-lite"/>
    </source>
</evidence>
<dbReference type="InterPro" id="IPR012340">
    <property type="entry name" value="NA-bd_OB-fold"/>
</dbReference>
<sequence>MLDLDAPLSSLLPRAGDGTGKNADPAKWLSHLGLETGRDLLWHLPRRYLDRGELTAIRELTVGEDVTIVAQVQDVGKPQPLRQRSGWRVVVTLSDGRDRITTTFFMATPHQFGPVLKPFVPGALVMASGRAGQFNGTWQLDKPTVEPVPQGADAGALAEAPLPLYPATRDCPSYVVRASVGTLLDRLAEDGGEQQGFDEPLPADVVAGEGLLPPLAALEAVHRPRDRAQLAAGQDRLRFEEAFVLQTALALRRASTVTQAAAPRTASADGIAAAFDERLPFPLTGAQRRVGEEIAAELARPHPMQRLLQGDVGSGKTLVALRAMLTVVDGGGQAALLAPTEVLAAQHLRSITGALRDLAAGGFLGGDPRGTRVVLLTGSMGAAARRESLLAAASGEAGIVVGTHALLQEGVQFADLGLVVVDEQHRFGVEQRDVLRRKGTETGRGVPHLLAMTATPIPRTVAMTLFGDLETSVLDELPPGRAEVQTVVVPQDKPAWVDRTWQRIAEEAALGRQAYVVCARIEADDDDLADGAEEAPQEEPPPPPARAGKGAGGGRPKPRPPAAVSQVVEVVRTHPATAGLRTEVLHGRLLPAEKEDVMSRFAAGELDVVVATTVVEVGVDVPNASVMVVVDADRFGISQLHQLRGRIGRGGLPGTCLLLSGTSPDSRAGRRLKALARTRDGFELARLDLAERREGDVLGAAQSGERSSLQLLGVLQHADVIERARARARTLVEVDPDLARHPGLAAAVASRVTGDTAAFLGRT</sequence>
<dbReference type="SMART" id="SM00487">
    <property type="entry name" value="DEXDc"/>
    <property type="match status" value="1"/>
</dbReference>
<feature type="domain" description="Helicase C-terminal" evidence="10">
    <location>
        <begin position="496"/>
        <end position="690"/>
    </location>
</feature>
<keyword evidence="5" id="KW-0067">ATP-binding</keyword>
<feature type="region of interest" description="Disordered" evidence="8">
    <location>
        <begin position="530"/>
        <end position="564"/>
    </location>
</feature>
<dbReference type="InterPro" id="IPR014001">
    <property type="entry name" value="Helicase_ATP-bd"/>
</dbReference>
<dbReference type="Pfam" id="PF17191">
    <property type="entry name" value="RecG_wedge"/>
    <property type="match status" value="1"/>
</dbReference>
<keyword evidence="6" id="KW-0238">DNA-binding</keyword>
<comment type="caution">
    <text evidence="11">The sequence shown here is derived from an EMBL/GenBank/DDBJ whole genome shotgun (WGS) entry which is preliminary data.</text>
</comment>
<proteinExistence type="predicted"/>
<keyword evidence="1" id="KW-0547">Nucleotide-binding</keyword>
<keyword evidence="7" id="KW-0234">DNA repair</keyword>
<evidence type="ECO:0000313" key="12">
    <source>
        <dbReference type="Proteomes" id="UP001565927"/>
    </source>
</evidence>
<dbReference type="Gene3D" id="3.40.50.300">
    <property type="entry name" value="P-loop containing nucleotide triphosphate hydrolases"/>
    <property type="match status" value="2"/>
</dbReference>
<keyword evidence="2" id="KW-0227">DNA damage</keyword>
<keyword evidence="3" id="KW-0378">Hydrolase</keyword>
<evidence type="ECO:0000259" key="10">
    <source>
        <dbReference type="PROSITE" id="PS51194"/>
    </source>
</evidence>
<protein>
    <submittedName>
        <fullName evidence="11">ATP-dependent DNA helicase RecG</fullName>
    </submittedName>
</protein>
<dbReference type="InterPro" id="IPR001650">
    <property type="entry name" value="Helicase_C-like"/>
</dbReference>
<dbReference type="PANTHER" id="PTHR47964:SF1">
    <property type="entry name" value="ATP-DEPENDENT DNA HELICASE HOMOLOG RECG, CHLOROPLASTIC"/>
    <property type="match status" value="1"/>
</dbReference>
<feature type="domain" description="Helicase ATP-binding" evidence="9">
    <location>
        <begin position="297"/>
        <end position="474"/>
    </location>
</feature>
<evidence type="ECO:0000256" key="7">
    <source>
        <dbReference type="ARBA" id="ARBA00023204"/>
    </source>
</evidence>
<gene>
    <name evidence="11" type="ORF">AB2L27_04015</name>
</gene>
<evidence type="ECO:0000256" key="1">
    <source>
        <dbReference type="ARBA" id="ARBA00022741"/>
    </source>
</evidence>
<dbReference type="CDD" id="cd04488">
    <property type="entry name" value="RecG_wedge_OBF"/>
    <property type="match status" value="1"/>
</dbReference>
<dbReference type="Pfam" id="PF00271">
    <property type="entry name" value="Helicase_C"/>
    <property type="match status" value="1"/>
</dbReference>
<dbReference type="Gene3D" id="2.40.50.140">
    <property type="entry name" value="Nucleic acid-binding proteins"/>
    <property type="match status" value="1"/>
</dbReference>
<evidence type="ECO:0000259" key="9">
    <source>
        <dbReference type="PROSITE" id="PS51192"/>
    </source>
</evidence>
<dbReference type="Proteomes" id="UP001565927">
    <property type="component" value="Unassembled WGS sequence"/>
</dbReference>
<dbReference type="SUPFAM" id="SSF52540">
    <property type="entry name" value="P-loop containing nucleoside triphosphate hydrolases"/>
    <property type="match status" value="2"/>
</dbReference>
<dbReference type="GO" id="GO:0004386">
    <property type="term" value="F:helicase activity"/>
    <property type="evidence" value="ECO:0007669"/>
    <property type="project" value="UniProtKB-KW"/>
</dbReference>
<dbReference type="EMBL" id="JBGFTU010000003">
    <property type="protein sequence ID" value="MEZ0163932.1"/>
    <property type="molecule type" value="Genomic_DNA"/>
</dbReference>